<dbReference type="SUPFAM" id="SSF52540">
    <property type="entry name" value="P-loop containing nucleoside triphosphate hydrolases"/>
    <property type="match status" value="1"/>
</dbReference>
<sequence>MSASQSYDARTIKGKKPAANPPSMGNPGHSGPTTFFLKSEKDIERSTQRGRKASRSSAGPREEPLRTPSVSDMGDSSFGVESLADTINSAFASDSTLSRTNSNSTEPSVEAGAEVNTPAGRKRKPRNPVHPSIVAAGQRILSNERPSAHALSQSPASLRSSESPYRSHLRRGSAASSINMNSQPLTPLRLSPQPDSAMPSTPRSGSPKSFRLSDEEGSVLDETGSQVIQSSNGEDDEDGCMEESKGSSMPQLVMPSIAMPTRRPFTEKGRRMGRVKIMVVGHNGAGKTSLIQSILRSCDDVVHVDSAVTNTINNSPSITETHASTRPYPSWWTDFENRRMLLRRKSVGDGVLERNICLVDTPGLDEESDVQQVLRYFNSTQLRTASLEKMTDSELINLLSGDGGVQIDAALWLFDPATVSSASASEMMPDGPQRFLFQVLCRSTNLIPLVGQTDTLAADEIAVCREKVATFMQSIAAEPYTFPGIGTRFESSQASEDKPSEPLAVSSALADDVEEVDASVLMSSQYVQPLVPSELGYLVEQLLDPDNIARMRHFSASKFLLWRQQHLGAHIDLHKQTLLRSPRFGNTLPSVTSTGSLLEEQSKVLVPHSTSSYYRSASPSPSDFLALSGNGVGTSAYALAHHNDQTQGTEPFRQVRLAKWAQDLQRSLNNERKRYTRLYANPAADWTTATSDAEKDDHEKVLTAAHHRPARGRLGGDIAIIDPQDPLGVLAFGQAFRRRGWVALQIAGGMGVAFWVVRNWAEVQEWFGARQPVFYNAPAVPAPTRGLMGYVEDIDWKGFFGWDR</sequence>
<gene>
    <name evidence="4" type="ORF">LTR36_001288</name>
</gene>
<dbReference type="EMBL" id="JAVFHQ010000012">
    <property type="protein sequence ID" value="KAK4547067.1"/>
    <property type="molecule type" value="Genomic_DNA"/>
</dbReference>
<evidence type="ECO:0000313" key="5">
    <source>
        <dbReference type="Proteomes" id="UP001324427"/>
    </source>
</evidence>
<dbReference type="InterPro" id="IPR027417">
    <property type="entry name" value="P-loop_NTPase"/>
</dbReference>
<feature type="compositionally biased region" description="Polar residues" evidence="2">
    <location>
        <begin position="198"/>
        <end position="207"/>
    </location>
</feature>
<evidence type="ECO:0000256" key="2">
    <source>
        <dbReference type="SAM" id="MobiDB-lite"/>
    </source>
</evidence>
<dbReference type="Gene3D" id="3.40.50.300">
    <property type="entry name" value="P-loop containing nucleotide triphosphate hydrolases"/>
    <property type="match status" value="1"/>
</dbReference>
<dbReference type="InterPro" id="IPR030379">
    <property type="entry name" value="G_SEPTIN_dom"/>
</dbReference>
<dbReference type="CDD" id="cd00882">
    <property type="entry name" value="Ras_like_GTPase"/>
    <property type="match status" value="1"/>
</dbReference>
<dbReference type="GO" id="GO:0005525">
    <property type="term" value="F:GTP binding"/>
    <property type="evidence" value="ECO:0007669"/>
    <property type="project" value="UniProtKB-KW"/>
</dbReference>
<organism evidence="4 5">
    <name type="scientific">Oleoguttula mirabilis</name>
    <dbReference type="NCBI Taxonomy" id="1507867"/>
    <lineage>
        <taxon>Eukaryota</taxon>
        <taxon>Fungi</taxon>
        <taxon>Dikarya</taxon>
        <taxon>Ascomycota</taxon>
        <taxon>Pezizomycotina</taxon>
        <taxon>Dothideomycetes</taxon>
        <taxon>Dothideomycetidae</taxon>
        <taxon>Mycosphaerellales</taxon>
        <taxon>Teratosphaeriaceae</taxon>
        <taxon>Oleoguttula</taxon>
    </lineage>
</organism>
<comment type="caution">
    <text evidence="4">The sequence shown here is derived from an EMBL/GenBank/DDBJ whole genome shotgun (WGS) entry which is preliminary data.</text>
</comment>
<proteinExistence type="inferred from homology"/>
<keyword evidence="5" id="KW-1185">Reference proteome</keyword>
<dbReference type="PROSITE" id="PS51719">
    <property type="entry name" value="G_SEPTIN"/>
    <property type="match status" value="1"/>
</dbReference>
<feature type="region of interest" description="Disordered" evidence="2">
    <location>
        <begin position="1"/>
        <end position="248"/>
    </location>
</feature>
<dbReference type="Proteomes" id="UP001324427">
    <property type="component" value="Unassembled WGS sequence"/>
</dbReference>
<feature type="compositionally biased region" description="Polar residues" evidence="2">
    <location>
        <begin position="140"/>
        <end position="164"/>
    </location>
</feature>
<feature type="compositionally biased region" description="Polar residues" evidence="2">
    <location>
        <begin position="174"/>
        <end position="185"/>
    </location>
</feature>
<feature type="compositionally biased region" description="Polar residues" evidence="2">
    <location>
        <begin position="223"/>
        <end position="232"/>
    </location>
</feature>
<dbReference type="AlphaFoldDB" id="A0AAV9JPW7"/>
<name>A0AAV9JPW7_9PEZI</name>
<keyword evidence="1" id="KW-0547">Nucleotide-binding</keyword>
<feature type="domain" description="Septin-type G" evidence="3">
    <location>
        <begin position="271"/>
        <end position="569"/>
    </location>
</feature>
<feature type="compositionally biased region" description="Basic and acidic residues" evidence="2">
    <location>
        <begin position="38"/>
        <end position="47"/>
    </location>
</feature>
<keyword evidence="1" id="KW-0342">GTP-binding</keyword>
<evidence type="ECO:0000256" key="1">
    <source>
        <dbReference type="RuleBase" id="RU004560"/>
    </source>
</evidence>
<dbReference type="Pfam" id="PF00735">
    <property type="entry name" value="Septin"/>
    <property type="match status" value="1"/>
</dbReference>
<evidence type="ECO:0000313" key="4">
    <source>
        <dbReference type="EMBL" id="KAK4547067.1"/>
    </source>
</evidence>
<evidence type="ECO:0000259" key="3">
    <source>
        <dbReference type="PROSITE" id="PS51719"/>
    </source>
</evidence>
<reference evidence="4 5" key="1">
    <citation type="submission" date="2021-11" db="EMBL/GenBank/DDBJ databases">
        <title>Black yeast isolated from Biological Soil Crust.</title>
        <authorList>
            <person name="Kurbessoian T."/>
        </authorList>
    </citation>
    <scope>NUCLEOTIDE SEQUENCE [LARGE SCALE GENOMIC DNA]</scope>
    <source>
        <strain evidence="4 5">CCFEE 5522</strain>
    </source>
</reference>
<accession>A0AAV9JPW7</accession>
<comment type="similarity">
    <text evidence="1">Belongs to the TRAFAC class TrmE-Era-EngA-EngB-Septin-like GTPase superfamily. Septin GTPase family.</text>
</comment>
<feature type="compositionally biased region" description="Polar residues" evidence="2">
    <location>
        <begin position="85"/>
        <end position="107"/>
    </location>
</feature>
<protein>
    <recommendedName>
        <fullName evidence="3">Septin-type G domain-containing protein</fullName>
    </recommendedName>
</protein>